<keyword evidence="2 7" id="KW-1003">Cell membrane</keyword>
<comment type="similarity">
    <text evidence="1 7">Belongs to the Lgt family.</text>
</comment>
<feature type="transmembrane region" description="Helical" evidence="7">
    <location>
        <begin position="21"/>
        <end position="40"/>
    </location>
</feature>
<comment type="pathway">
    <text evidence="7">Protein modification; lipoprotein biosynthesis (diacylglyceryl transfer).</text>
</comment>
<feature type="binding site" evidence="7">
    <location>
        <position position="138"/>
    </location>
    <ligand>
        <name>a 1,2-diacyl-sn-glycero-3-phospho-(1'-sn-glycerol)</name>
        <dbReference type="ChEBI" id="CHEBI:64716"/>
    </ligand>
</feature>
<dbReference type="HAMAP" id="MF_01147">
    <property type="entry name" value="Lgt"/>
    <property type="match status" value="1"/>
</dbReference>
<dbReference type="STRING" id="1601833.SAMN05518684_1214"/>
<dbReference type="RefSeq" id="WP_093055403.1">
    <property type="nucleotide sequence ID" value="NZ_FOGT01000021.1"/>
</dbReference>
<keyword evidence="6 7" id="KW-0472">Membrane</keyword>
<accession>A0A1H9WYN2</accession>
<organism evidence="9 10">
    <name type="scientific">Salipaludibacillus aurantiacus</name>
    <dbReference type="NCBI Taxonomy" id="1601833"/>
    <lineage>
        <taxon>Bacteria</taxon>
        <taxon>Bacillati</taxon>
        <taxon>Bacillota</taxon>
        <taxon>Bacilli</taxon>
        <taxon>Bacillales</taxon>
        <taxon>Bacillaceae</taxon>
    </lineage>
</organism>
<comment type="subcellular location">
    <subcellularLocation>
        <location evidence="7">Cell membrane</location>
        <topology evidence="7">Multi-pass membrane protein</topology>
    </subcellularLocation>
</comment>
<feature type="transmembrane region" description="Helical" evidence="7">
    <location>
        <begin position="209"/>
        <end position="226"/>
    </location>
</feature>
<feature type="region of interest" description="Disordered" evidence="8">
    <location>
        <begin position="268"/>
        <end position="295"/>
    </location>
</feature>
<evidence type="ECO:0000256" key="8">
    <source>
        <dbReference type="SAM" id="MobiDB-lite"/>
    </source>
</evidence>
<reference evidence="10" key="1">
    <citation type="submission" date="2016-10" db="EMBL/GenBank/DDBJ databases">
        <authorList>
            <person name="Varghese N."/>
            <person name="Submissions S."/>
        </authorList>
    </citation>
    <scope>NUCLEOTIDE SEQUENCE [LARGE SCALE GENOMIC DNA]</scope>
    <source>
        <strain evidence="10">S9</strain>
    </source>
</reference>
<name>A0A1H9WYN2_9BACI</name>
<evidence type="ECO:0000313" key="10">
    <source>
        <dbReference type="Proteomes" id="UP000198571"/>
    </source>
</evidence>
<dbReference type="EMBL" id="FOGT01000021">
    <property type="protein sequence ID" value="SES38513.1"/>
    <property type="molecule type" value="Genomic_DNA"/>
</dbReference>
<dbReference type="GO" id="GO:0042158">
    <property type="term" value="P:lipoprotein biosynthetic process"/>
    <property type="evidence" value="ECO:0007669"/>
    <property type="project" value="UniProtKB-UniRule"/>
</dbReference>
<dbReference type="PANTHER" id="PTHR30589">
    <property type="entry name" value="PROLIPOPROTEIN DIACYLGLYCERYL TRANSFERASE"/>
    <property type="match status" value="1"/>
</dbReference>
<evidence type="ECO:0000256" key="7">
    <source>
        <dbReference type="HAMAP-Rule" id="MF_01147"/>
    </source>
</evidence>
<feature type="transmembrane region" description="Helical" evidence="7">
    <location>
        <begin position="232"/>
        <end position="257"/>
    </location>
</feature>
<gene>
    <name evidence="7" type="primary">lgt</name>
    <name evidence="9" type="ORF">SAMN05518684_1214</name>
</gene>
<proteinExistence type="inferred from homology"/>
<feature type="compositionally biased region" description="Basic and acidic residues" evidence="8">
    <location>
        <begin position="268"/>
        <end position="277"/>
    </location>
</feature>
<evidence type="ECO:0000256" key="3">
    <source>
        <dbReference type="ARBA" id="ARBA00022679"/>
    </source>
</evidence>
<sequence length="295" mass="33522">MLVGTIQPYNPIAFELGPISVHWYGLLIGLGAFIGYLIANHEAKKRGMPEDFLADLLIFALPAGIIGARIYYVIFRWEQFAGDPARIFAIWEGGLAIHGGLIGAFITVLIFSRVRGLSFWKIADITAPSILLAQAIGRWGNFMNQEVYGQEVSRAYLENMFLPNFIIDQMFINGAYYQPTFLYESIWNLIGVALLLYLRRVNLRRGELFISYLIWYSVGRFFIEGIRTDYLLIFGVLKTAQVVSVLTVIGGIILIIYRRKTGLADKRYLDNEEEKKPSPKNKGRQNPRKGGKKKK</sequence>
<keyword evidence="3 7" id="KW-0808">Transferase</keyword>
<evidence type="ECO:0000313" key="9">
    <source>
        <dbReference type="EMBL" id="SES38513.1"/>
    </source>
</evidence>
<dbReference type="PROSITE" id="PS01311">
    <property type="entry name" value="LGT"/>
    <property type="match status" value="1"/>
</dbReference>
<feature type="transmembrane region" description="Helical" evidence="7">
    <location>
        <begin position="52"/>
        <end position="75"/>
    </location>
</feature>
<protein>
    <recommendedName>
        <fullName evidence="7">Phosphatidylglycerol--prolipoprotein diacylglyceryl transferase</fullName>
        <ecNumber evidence="7">2.5.1.145</ecNumber>
    </recommendedName>
</protein>
<dbReference type="EC" id="2.5.1.145" evidence="7"/>
<keyword evidence="9" id="KW-0449">Lipoprotein</keyword>
<dbReference type="InterPro" id="IPR001640">
    <property type="entry name" value="Lgt"/>
</dbReference>
<evidence type="ECO:0000256" key="6">
    <source>
        <dbReference type="ARBA" id="ARBA00023136"/>
    </source>
</evidence>
<dbReference type="GO" id="GO:0008961">
    <property type="term" value="F:phosphatidylglycerol-prolipoprotein diacylglyceryl transferase activity"/>
    <property type="evidence" value="ECO:0007669"/>
    <property type="project" value="UniProtKB-UniRule"/>
</dbReference>
<feature type="compositionally biased region" description="Basic residues" evidence="8">
    <location>
        <begin position="278"/>
        <end position="295"/>
    </location>
</feature>
<keyword evidence="5 7" id="KW-1133">Transmembrane helix</keyword>
<feature type="transmembrane region" description="Helical" evidence="7">
    <location>
        <begin position="87"/>
        <end position="111"/>
    </location>
</feature>
<comment type="function">
    <text evidence="7">Catalyzes the transfer of the diacylglyceryl group from phosphatidylglycerol to the sulfhydryl group of the N-terminal cysteine of a prolipoprotein, the first step in the formation of mature lipoproteins.</text>
</comment>
<dbReference type="Proteomes" id="UP000198571">
    <property type="component" value="Unassembled WGS sequence"/>
</dbReference>
<comment type="catalytic activity">
    <reaction evidence="7">
        <text>L-cysteinyl-[prolipoprotein] + a 1,2-diacyl-sn-glycero-3-phospho-(1'-sn-glycerol) = an S-1,2-diacyl-sn-glyceryl-L-cysteinyl-[prolipoprotein] + sn-glycerol 1-phosphate + H(+)</text>
        <dbReference type="Rhea" id="RHEA:56712"/>
        <dbReference type="Rhea" id="RHEA-COMP:14679"/>
        <dbReference type="Rhea" id="RHEA-COMP:14680"/>
        <dbReference type="ChEBI" id="CHEBI:15378"/>
        <dbReference type="ChEBI" id="CHEBI:29950"/>
        <dbReference type="ChEBI" id="CHEBI:57685"/>
        <dbReference type="ChEBI" id="CHEBI:64716"/>
        <dbReference type="ChEBI" id="CHEBI:140658"/>
        <dbReference type="EC" id="2.5.1.145"/>
    </reaction>
</comment>
<dbReference type="Pfam" id="PF01790">
    <property type="entry name" value="LGT"/>
    <property type="match status" value="1"/>
</dbReference>
<dbReference type="NCBIfam" id="TIGR00544">
    <property type="entry name" value="lgt"/>
    <property type="match status" value="1"/>
</dbReference>
<evidence type="ECO:0000256" key="5">
    <source>
        <dbReference type="ARBA" id="ARBA00022989"/>
    </source>
</evidence>
<evidence type="ECO:0000256" key="1">
    <source>
        <dbReference type="ARBA" id="ARBA00007150"/>
    </source>
</evidence>
<evidence type="ECO:0000256" key="2">
    <source>
        <dbReference type="ARBA" id="ARBA00022475"/>
    </source>
</evidence>
<keyword evidence="4 7" id="KW-0812">Transmembrane</keyword>
<evidence type="ECO:0000256" key="4">
    <source>
        <dbReference type="ARBA" id="ARBA00022692"/>
    </source>
</evidence>
<dbReference type="UniPathway" id="UPA00664"/>
<dbReference type="AlphaFoldDB" id="A0A1H9WYN2"/>
<dbReference type="GO" id="GO:0005886">
    <property type="term" value="C:plasma membrane"/>
    <property type="evidence" value="ECO:0007669"/>
    <property type="project" value="UniProtKB-SubCell"/>
</dbReference>
<dbReference type="PANTHER" id="PTHR30589:SF0">
    <property type="entry name" value="PHOSPHATIDYLGLYCEROL--PROLIPOPROTEIN DIACYLGLYCERYL TRANSFERASE"/>
    <property type="match status" value="1"/>
</dbReference>
<keyword evidence="10" id="KW-1185">Reference proteome</keyword>
<dbReference type="OrthoDB" id="871140at2"/>